<gene>
    <name evidence="6" type="primary">nusB</name>
    <name evidence="8" type="ordered locus">Namu_4282</name>
</gene>
<dbReference type="FunCoup" id="C8XJK9">
    <property type="interactions" value="44"/>
</dbReference>
<dbReference type="InterPro" id="IPR006027">
    <property type="entry name" value="NusB_RsmB_TIM44"/>
</dbReference>
<keyword evidence="3 6" id="KW-0694">RNA-binding</keyword>
<evidence type="ECO:0000256" key="6">
    <source>
        <dbReference type="HAMAP-Rule" id="MF_00073"/>
    </source>
</evidence>
<organism evidence="8 9">
    <name type="scientific">Nakamurella multipartita (strain ATCC 700099 / DSM 44233 / CIP 104796 / JCM 9543 / NBRC 105858 / Y-104)</name>
    <name type="common">Microsphaera multipartita</name>
    <dbReference type="NCBI Taxonomy" id="479431"/>
    <lineage>
        <taxon>Bacteria</taxon>
        <taxon>Bacillati</taxon>
        <taxon>Actinomycetota</taxon>
        <taxon>Actinomycetes</taxon>
        <taxon>Nakamurellales</taxon>
        <taxon>Nakamurellaceae</taxon>
        <taxon>Nakamurella</taxon>
    </lineage>
</organism>
<dbReference type="InParanoid" id="C8XJK9"/>
<evidence type="ECO:0000256" key="1">
    <source>
        <dbReference type="ARBA" id="ARBA00005952"/>
    </source>
</evidence>
<accession>C8XJK9</accession>
<dbReference type="GO" id="GO:0031564">
    <property type="term" value="P:transcription antitermination"/>
    <property type="evidence" value="ECO:0007669"/>
    <property type="project" value="UniProtKB-KW"/>
</dbReference>
<comment type="similarity">
    <text evidence="1 6">Belongs to the NusB family.</text>
</comment>
<dbReference type="Pfam" id="PF01029">
    <property type="entry name" value="NusB"/>
    <property type="match status" value="1"/>
</dbReference>
<protein>
    <recommendedName>
        <fullName evidence="6">Transcription antitermination protein NusB</fullName>
    </recommendedName>
    <alternativeName>
        <fullName evidence="6">Antitermination factor NusB</fullName>
    </alternativeName>
</protein>
<dbReference type="GO" id="GO:0005829">
    <property type="term" value="C:cytosol"/>
    <property type="evidence" value="ECO:0007669"/>
    <property type="project" value="TreeGrafter"/>
</dbReference>
<comment type="function">
    <text evidence="6">Involved in transcription antitermination. Required for transcription of ribosomal RNA (rRNA) genes. Binds specifically to the boxA antiterminator sequence of the ribosomal RNA (rrn) operons.</text>
</comment>
<evidence type="ECO:0000313" key="9">
    <source>
        <dbReference type="Proteomes" id="UP000002218"/>
    </source>
</evidence>
<dbReference type="CDD" id="cd00619">
    <property type="entry name" value="Terminator_NusB"/>
    <property type="match status" value="1"/>
</dbReference>
<evidence type="ECO:0000256" key="4">
    <source>
        <dbReference type="ARBA" id="ARBA00023015"/>
    </source>
</evidence>
<dbReference type="EMBL" id="CP001737">
    <property type="protein sequence ID" value="ACV80570.1"/>
    <property type="molecule type" value="Genomic_DNA"/>
</dbReference>
<evidence type="ECO:0000256" key="2">
    <source>
        <dbReference type="ARBA" id="ARBA00022814"/>
    </source>
</evidence>
<keyword evidence="4 6" id="KW-0805">Transcription regulation</keyword>
<evidence type="ECO:0000259" key="7">
    <source>
        <dbReference type="Pfam" id="PF01029"/>
    </source>
</evidence>
<dbReference type="GO" id="GO:0006353">
    <property type="term" value="P:DNA-templated transcription termination"/>
    <property type="evidence" value="ECO:0007669"/>
    <property type="project" value="UniProtKB-UniRule"/>
</dbReference>
<evidence type="ECO:0000256" key="3">
    <source>
        <dbReference type="ARBA" id="ARBA00022884"/>
    </source>
</evidence>
<dbReference type="InterPro" id="IPR011605">
    <property type="entry name" value="NusB_fam"/>
</dbReference>
<sequence>MSARSKSRKRALDVLFAAEARGVDPLVVLSERMEEPTGPDRHSWTPIGDYAEGLVRGFVEHQDRVDTLLAEHSRGWTVDRMPAVDRAILRIAVYELLYSTEVPPAVVVNEAVDSAKILSTDDSPRFVNGVLGQIAAITPQLRGA</sequence>
<reference evidence="8 9" key="2">
    <citation type="journal article" date="2010" name="Stand. Genomic Sci.">
        <title>Complete genome sequence of Nakamurella multipartita type strain (Y-104).</title>
        <authorList>
            <person name="Tice H."/>
            <person name="Mayilraj S."/>
            <person name="Sims D."/>
            <person name="Lapidus A."/>
            <person name="Nolan M."/>
            <person name="Lucas S."/>
            <person name="Glavina Del Rio T."/>
            <person name="Copeland A."/>
            <person name="Cheng J.F."/>
            <person name="Meincke L."/>
            <person name="Bruce D."/>
            <person name="Goodwin L."/>
            <person name="Pitluck S."/>
            <person name="Ivanova N."/>
            <person name="Mavromatis K."/>
            <person name="Ovchinnikova G."/>
            <person name="Pati A."/>
            <person name="Chen A."/>
            <person name="Palaniappan K."/>
            <person name="Land M."/>
            <person name="Hauser L."/>
            <person name="Chang Y.J."/>
            <person name="Jeffries C.D."/>
            <person name="Detter J.C."/>
            <person name="Brettin T."/>
            <person name="Rohde M."/>
            <person name="Goker M."/>
            <person name="Bristow J."/>
            <person name="Eisen J.A."/>
            <person name="Markowitz V."/>
            <person name="Hugenholtz P."/>
            <person name="Kyrpides N.C."/>
            <person name="Klenk H.P."/>
            <person name="Chen F."/>
        </authorList>
    </citation>
    <scope>NUCLEOTIDE SEQUENCE [LARGE SCALE GENOMIC DNA]</scope>
    <source>
        <strain evidence="9">ATCC 700099 / DSM 44233 / CIP 104796 / JCM 9543 / NBRC 105858 / Y-104</strain>
    </source>
</reference>
<name>C8XJK9_NAKMY</name>
<evidence type="ECO:0000313" key="8">
    <source>
        <dbReference type="EMBL" id="ACV80570.1"/>
    </source>
</evidence>
<dbReference type="OrthoDB" id="3528057at2"/>
<dbReference type="RefSeq" id="WP_015749395.1">
    <property type="nucleotide sequence ID" value="NC_013235.1"/>
</dbReference>
<evidence type="ECO:0000256" key="5">
    <source>
        <dbReference type="ARBA" id="ARBA00023163"/>
    </source>
</evidence>
<dbReference type="SUPFAM" id="SSF48013">
    <property type="entry name" value="NusB-like"/>
    <property type="match status" value="1"/>
</dbReference>
<dbReference type="InterPro" id="IPR035926">
    <property type="entry name" value="NusB-like_sf"/>
</dbReference>
<keyword evidence="9" id="KW-1185">Reference proteome</keyword>
<dbReference type="PANTHER" id="PTHR11078:SF3">
    <property type="entry name" value="ANTITERMINATION NUSB DOMAIN-CONTAINING PROTEIN"/>
    <property type="match status" value="1"/>
</dbReference>
<dbReference type="KEGG" id="nml:Namu_4282"/>
<dbReference type="HOGENOM" id="CLU_087843_2_3_11"/>
<proteinExistence type="inferred from homology"/>
<dbReference type="Proteomes" id="UP000002218">
    <property type="component" value="Chromosome"/>
</dbReference>
<dbReference type="NCBIfam" id="TIGR01951">
    <property type="entry name" value="nusB"/>
    <property type="match status" value="1"/>
</dbReference>
<dbReference type="AlphaFoldDB" id="C8XJK9"/>
<dbReference type="STRING" id="479431.Namu_4282"/>
<keyword evidence="5 6" id="KW-0804">Transcription</keyword>
<reference evidence="9" key="1">
    <citation type="submission" date="2009-09" db="EMBL/GenBank/DDBJ databases">
        <title>The complete genome of Nakamurella multipartita DSM 44233.</title>
        <authorList>
            <consortium name="US DOE Joint Genome Institute (JGI-PGF)"/>
            <person name="Lucas S."/>
            <person name="Copeland A."/>
            <person name="Lapidus A."/>
            <person name="Glavina del Rio T."/>
            <person name="Dalin E."/>
            <person name="Tice H."/>
            <person name="Bruce D."/>
            <person name="Goodwin L."/>
            <person name="Pitluck S."/>
            <person name="Kyrpides N."/>
            <person name="Mavromatis K."/>
            <person name="Ivanova N."/>
            <person name="Ovchinnikova G."/>
            <person name="Sims D."/>
            <person name="Meincke L."/>
            <person name="Brettin T."/>
            <person name="Detter J.C."/>
            <person name="Han C."/>
            <person name="Larimer F."/>
            <person name="Land M."/>
            <person name="Hauser L."/>
            <person name="Markowitz V."/>
            <person name="Cheng J.-F."/>
            <person name="Hugenholtz P."/>
            <person name="Woyke T."/>
            <person name="Wu D."/>
            <person name="Klenk H.-P."/>
            <person name="Eisen J.A."/>
        </authorList>
    </citation>
    <scope>NUCLEOTIDE SEQUENCE [LARGE SCALE GENOMIC DNA]</scope>
    <source>
        <strain evidence="9">ATCC 700099 / DSM 44233 / CIP 104796 / JCM 9543 / NBRC 105858 / Y-104</strain>
    </source>
</reference>
<dbReference type="PANTHER" id="PTHR11078">
    <property type="entry name" value="N UTILIZATION SUBSTANCE PROTEIN B-RELATED"/>
    <property type="match status" value="1"/>
</dbReference>
<dbReference type="eggNOG" id="COG0781">
    <property type="taxonomic scope" value="Bacteria"/>
</dbReference>
<dbReference type="HAMAP" id="MF_00073">
    <property type="entry name" value="NusB"/>
    <property type="match status" value="1"/>
</dbReference>
<feature type="domain" description="NusB/RsmB/TIM44" evidence="7">
    <location>
        <begin position="6"/>
        <end position="135"/>
    </location>
</feature>
<dbReference type="Gene3D" id="1.10.940.10">
    <property type="entry name" value="NusB-like"/>
    <property type="match status" value="1"/>
</dbReference>
<keyword evidence="2 6" id="KW-0889">Transcription antitermination</keyword>
<dbReference type="GO" id="GO:0003723">
    <property type="term" value="F:RNA binding"/>
    <property type="evidence" value="ECO:0007669"/>
    <property type="project" value="UniProtKB-UniRule"/>
</dbReference>